<dbReference type="Gene3D" id="3.40.50.1820">
    <property type="entry name" value="alpha/beta hydrolase"/>
    <property type="match status" value="1"/>
</dbReference>
<dbReference type="PANTHER" id="PTHR43798">
    <property type="entry name" value="MONOACYLGLYCEROL LIPASE"/>
    <property type="match status" value="1"/>
</dbReference>
<dbReference type="InterPro" id="IPR000639">
    <property type="entry name" value="Epox_hydrolase-like"/>
</dbReference>
<dbReference type="SUPFAM" id="SSF53474">
    <property type="entry name" value="alpha/beta-Hydrolases"/>
    <property type="match status" value="1"/>
</dbReference>
<proteinExistence type="predicted"/>
<dbReference type="EMBL" id="CP060784">
    <property type="protein sequence ID" value="QNP53794.1"/>
    <property type="molecule type" value="Genomic_DNA"/>
</dbReference>
<evidence type="ECO:0000313" key="3">
    <source>
        <dbReference type="Proteomes" id="UP000516093"/>
    </source>
</evidence>
<keyword evidence="2" id="KW-0378">Hydrolase</keyword>
<evidence type="ECO:0000313" key="2">
    <source>
        <dbReference type="EMBL" id="QNP53794.1"/>
    </source>
</evidence>
<dbReference type="PRINTS" id="PR00111">
    <property type="entry name" value="ABHYDROLASE"/>
</dbReference>
<dbReference type="KEGG" id="hqi:H9L05_09795"/>
<organism evidence="2 3">
    <name type="scientific">Hymenobacter qilianensis</name>
    <dbReference type="NCBI Taxonomy" id="1385715"/>
    <lineage>
        <taxon>Bacteria</taxon>
        <taxon>Pseudomonadati</taxon>
        <taxon>Bacteroidota</taxon>
        <taxon>Cytophagia</taxon>
        <taxon>Cytophagales</taxon>
        <taxon>Hymenobacteraceae</taxon>
        <taxon>Hymenobacter</taxon>
    </lineage>
</organism>
<dbReference type="InterPro" id="IPR029058">
    <property type="entry name" value="AB_hydrolase_fold"/>
</dbReference>
<name>A0A7H0GZS8_9BACT</name>
<dbReference type="RefSeq" id="WP_187733999.1">
    <property type="nucleotide sequence ID" value="NZ_CP060784.1"/>
</dbReference>
<evidence type="ECO:0000259" key="1">
    <source>
        <dbReference type="Pfam" id="PF00561"/>
    </source>
</evidence>
<dbReference type="Pfam" id="PF00561">
    <property type="entry name" value="Abhydrolase_1"/>
    <property type="match status" value="1"/>
</dbReference>
<dbReference type="PRINTS" id="PR00412">
    <property type="entry name" value="EPOXHYDRLASE"/>
</dbReference>
<dbReference type="Proteomes" id="UP000516093">
    <property type="component" value="Chromosome"/>
</dbReference>
<reference evidence="2 3" key="1">
    <citation type="submission" date="2020-08" db="EMBL/GenBank/DDBJ databases">
        <title>Genome sequence of Hymenobacter qilianensis JCM 19763T.</title>
        <authorList>
            <person name="Hyun D.-W."/>
            <person name="Bae J.-W."/>
        </authorList>
    </citation>
    <scope>NUCLEOTIDE SEQUENCE [LARGE SCALE GENOMIC DNA]</scope>
    <source>
        <strain evidence="2 3">JCM 19763</strain>
    </source>
</reference>
<dbReference type="GO" id="GO:0016787">
    <property type="term" value="F:hydrolase activity"/>
    <property type="evidence" value="ECO:0007669"/>
    <property type="project" value="UniProtKB-KW"/>
</dbReference>
<dbReference type="InterPro" id="IPR000073">
    <property type="entry name" value="AB_hydrolase_1"/>
</dbReference>
<feature type="domain" description="AB hydrolase-1" evidence="1">
    <location>
        <begin position="8"/>
        <end position="238"/>
    </location>
</feature>
<protein>
    <submittedName>
        <fullName evidence="2">Alpha/beta hydrolase</fullName>
    </submittedName>
</protein>
<gene>
    <name evidence="2" type="ORF">H9L05_09795</name>
</gene>
<keyword evidence="3" id="KW-1185">Reference proteome</keyword>
<dbReference type="GO" id="GO:0016020">
    <property type="term" value="C:membrane"/>
    <property type="evidence" value="ECO:0007669"/>
    <property type="project" value="TreeGrafter"/>
</dbReference>
<dbReference type="PANTHER" id="PTHR43798:SF33">
    <property type="entry name" value="HYDROLASE, PUTATIVE (AFU_ORTHOLOGUE AFUA_2G14860)-RELATED"/>
    <property type="match status" value="1"/>
</dbReference>
<accession>A0A7H0GZS8</accession>
<dbReference type="InterPro" id="IPR050266">
    <property type="entry name" value="AB_hydrolase_sf"/>
</dbReference>
<sequence>MIEAYKKPVIIFLHGFAESRNIWAEFTQDYPPEYRILTPNFPGYGNQKEPPVADYSMEALAEFVQEELDQTGIQQAIFIGHSMGGYVALAFAEKYPARVAGLCLFHSSAQADSEEKKANRDKNISFVERHGVAKFMETFIRPLFANANEEAMMPYRRQLEEIGAATSQASIVGGMRAMRNRPDRTEVLRKATFPVLFIVGKEDAAVPLATSLEQVALPPVSTALFLERVGHVGFFERPQVTRRAVLDFVGAFLERNRIISKQIKSPASKLAGLFSRQRNAY</sequence>
<dbReference type="AlphaFoldDB" id="A0A7H0GZS8"/>